<feature type="signal peptide" evidence="8">
    <location>
        <begin position="1"/>
        <end position="20"/>
    </location>
</feature>
<evidence type="ECO:0000259" key="9">
    <source>
        <dbReference type="Pfam" id="PF01551"/>
    </source>
</evidence>
<feature type="domain" description="Csd3-like second N-terminal" evidence="11">
    <location>
        <begin position="155"/>
        <end position="277"/>
    </location>
</feature>
<dbReference type="Pfam" id="PF19425">
    <property type="entry name" value="Csd3_N2"/>
    <property type="match status" value="1"/>
</dbReference>
<comment type="subcellular location">
    <subcellularLocation>
        <location evidence="2">Cell envelope</location>
    </subcellularLocation>
</comment>
<dbReference type="Gene3D" id="3.10.450.350">
    <property type="match status" value="2"/>
</dbReference>
<dbReference type="FunFam" id="2.70.70.10:FF:000002">
    <property type="entry name" value="Murein DD-endopeptidase MepM"/>
    <property type="match status" value="1"/>
</dbReference>
<dbReference type="Gene3D" id="2.70.70.10">
    <property type="entry name" value="Glucose Permease (Domain IIA)"/>
    <property type="match status" value="1"/>
</dbReference>
<comment type="cofactor">
    <cofactor evidence="1">
        <name>Zn(2+)</name>
        <dbReference type="ChEBI" id="CHEBI:29105"/>
    </cofactor>
</comment>
<feature type="domain" description="Opacity-associated protein A LysM-like" evidence="10">
    <location>
        <begin position="69"/>
        <end position="148"/>
    </location>
</feature>
<evidence type="ECO:0000256" key="5">
    <source>
        <dbReference type="ARBA" id="ARBA00022801"/>
    </source>
</evidence>
<dbReference type="GO" id="GO:0030313">
    <property type="term" value="C:cell envelope"/>
    <property type="evidence" value="ECO:0007669"/>
    <property type="project" value="UniProtKB-SubCell"/>
</dbReference>
<evidence type="ECO:0000256" key="3">
    <source>
        <dbReference type="ARBA" id="ARBA00022670"/>
    </source>
</evidence>
<dbReference type="EMBL" id="JPEO01000003">
    <property type="protein sequence ID" value="KFZ38033.1"/>
    <property type="molecule type" value="Genomic_DNA"/>
</dbReference>
<dbReference type="PANTHER" id="PTHR21666:SF292">
    <property type="entry name" value="MUREIN DD-ENDOPEPTIDASE MEPM"/>
    <property type="match status" value="1"/>
</dbReference>
<evidence type="ECO:0000256" key="2">
    <source>
        <dbReference type="ARBA" id="ARBA00004196"/>
    </source>
</evidence>
<keyword evidence="3" id="KW-0645">Protease</keyword>
<feature type="chain" id="PRO_5001907106" evidence="8">
    <location>
        <begin position="21"/>
        <end position="416"/>
    </location>
</feature>
<evidence type="ECO:0000256" key="1">
    <source>
        <dbReference type="ARBA" id="ARBA00001947"/>
    </source>
</evidence>
<evidence type="ECO:0000256" key="6">
    <source>
        <dbReference type="ARBA" id="ARBA00022833"/>
    </source>
</evidence>
<dbReference type="InterPro" id="IPR045834">
    <property type="entry name" value="Csd3_N2"/>
</dbReference>
<comment type="caution">
    <text evidence="12">The sequence shown here is derived from an EMBL/GenBank/DDBJ whole genome shotgun (WGS) entry which is preliminary data.</text>
</comment>
<evidence type="ECO:0000256" key="4">
    <source>
        <dbReference type="ARBA" id="ARBA00022723"/>
    </source>
</evidence>
<dbReference type="STRING" id="1515746.HR45_05855"/>
<evidence type="ECO:0000259" key="10">
    <source>
        <dbReference type="Pfam" id="PF04225"/>
    </source>
</evidence>
<dbReference type="AlphaFoldDB" id="A0A094LS64"/>
<dbReference type="GO" id="GO:0046872">
    <property type="term" value="F:metal ion binding"/>
    <property type="evidence" value="ECO:0007669"/>
    <property type="project" value="UniProtKB-KW"/>
</dbReference>
<dbReference type="CDD" id="cd12797">
    <property type="entry name" value="M23_peptidase"/>
    <property type="match status" value="1"/>
</dbReference>
<dbReference type="eggNOG" id="COG0739">
    <property type="taxonomic scope" value="Bacteria"/>
</dbReference>
<keyword evidence="5" id="KW-0378">Hydrolase</keyword>
<reference evidence="12 13" key="1">
    <citation type="submission" date="2014-06" db="EMBL/GenBank/DDBJ databases">
        <title>Shewanella sp. YQH10.</title>
        <authorList>
            <person name="Liu Y."/>
            <person name="Zeng R."/>
        </authorList>
    </citation>
    <scope>NUCLEOTIDE SEQUENCE [LARGE SCALE GENOMIC DNA]</scope>
    <source>
        <strain evidence="12 13">YQH10</strain>
    </source>
</reference>
<keyword evidence="6" id="KW-0862">Zinc</keyword>
<accession>A0A094LS64</accession>
<proteinExistence type="predicted"/>
<protein>
    <submittedName>
        <fullName evidence="12">Peptidase M23</fullName>
    </submittedName>
</protein>
<dbReference type="GO" id="GO:0006508">
    <property type="term" value="P:proteolysis"/>
    <property type="evidence" value="ECO:0007669"/>
    <property type="project" value="UniProtKB-KW"/>
</dbReference>
<organism evidence="12 13">
    <name type="scientific">Shewanella mangrovi</name>
    <dbReference type="NCBI Taxonomy" id="1515746"/>
    <lineage>
        <taxon>Bacteria</taxon>
        <taxon>Pseudomonadati</taxon>
        <taxon>Pseudomonadota</taxon>
        <taxon>Gammaproteobacteria</taxon>
        <taxon>Alteromonadales</taxon>
        <taxon>Shewanellaceae</taxon>
        <taxon>Shewanella</taxon>
    </lineage>
</organism>
<dbReference type="eggNOG" id="COG3061">
    <property type="taxonomic scope" value="Bacteria"/>
</dbReference>
<name>A0A094LS64_9GAMM</name>
<keyword evidence="8" id="KW-0732">Signal</keyword>
<keyword evidence="4" id="KW-0479">Metal-binding</keyword>
<dbReference type="Pfam" id="PF04225">
    <property type="entry name" value="LysM_OapA"/>
    <property type="match status" value="1"/>
</dbReference>
<dbReference type="InterPro" id="IPR050570">
    <property type="entry name" value="Cell_wall_metabolism_enzyme"/>
</dbReference>
<gene>
    <name evidence="12" type="ORF">HR45_05855</name>
</gene>
<feature type="domain" description="M23ase beta-sheet core" evidence="9">
    <location>
        <begin position="289"/>
        <end position="383"/>
    </location>
</feature>
<dbReference type="InterPro" id="IPR016047">
    <property type="entry name" value="M23ase_b-sheet_dom"/>
</dbReference>
<dbReference type="InterPro" id="IPR011055">
    <property type="entry name" value="Dup_hybrid_motif"/>
</dbReference>
<dbReference type="InterPro" id="IPR007340">
    <property type="entry name" value="LysM_Opacity-associatedA"/>
</dbReference>
<keyword evidence="7" id="KW-0482">Metalloprotease</keyword>
<dbReference type="SUPFAM" id="SSF51261">
    <property type="entry name" value="Duplicated hybrid motif"/>
    <property type="match status" value="1"/>
</dbReference>
<evidence type="ECO:0000313" key="13">
    <source>
        <dbReference type="Proteomes" id="UP000029264"/>
    </source>
</evidence>
<sequence>MQALPSLHRKTLLITGFCLAAAMLWPNSQSGHIASVGNRIPLELDFSRFIPQHGGEMAEVVTNAPSFVHKIESGDTLSALFSQAGVDQQTMYKVLEADLNILALDTLMPGNRISFWTDEQQQLTKLELHFNAARQVVFSRYDDGSYEVKEINVPGNWQDRIVSGAINGSFYRSAEKVGLSAGEIQRVEMLLKDKVNFARDLRAGDTFSVLLKDQFVEGESTGNSQLLGISIHNGRNDITAFQDADGNFYDENGASLVRAFQRYPLARAYRVSSGFNPHRHHPVTGRTSPHNGTDFATPIGTKVEATGDGVVKLVTNHPYAGRYVVIEHDSKYTTRYLHLSKVMVHKGQRVSRGQVIALSGNTGRVTGPHLHYEFHINGHPVNPLTAKIPMASHLDKKQLLAFKSLVEQRRHIMNLG</sequence>
<dbReference type="Proteomes" id="UP000029264">
    <property type="component" value="Unassembled WGS sequence"/>
</dbReference>
<evidence type="ECO:0000259" key="11">
    <source>
        <dbReference type="Pfam" id="PF19425"/>
    </source>
</evidence>
<dbReference type="PANTHER" id="PTHR21666">
    <property type="entry name" value="PEPTIDASE-RELATED"/>
    <property type="match status" value="1"/>
</dbReference>
<keyword evidence="13" id="KW-1185">Reference proteome</keyword>
<dbReference type="Pfam" id="PF01551">
    <property type="entry name" value="Peptidase_M23"/>
    <property type="match status" value="1"/>
</dbReference>
<evidence type="ECO:0000313" key="12">
    <source>
        <dbReference type="EMBL" id="KFZ38033.1"/>
    </source>
</evidence>
<dbReference type="GO" id="GO:0042834">
    <property type="term" value="F:peptidoglycan binding"/>
    <property type="evidence" value="ECO:0007669"/>
    <property type="project" value="InterPro"/>
</dbReference>
<evidence type="ECO:0000256" key="8">
    <source>
        <dbReference type="SAM" id="SignalP"/>
    </source>
</evidence>
<dbReference type="GO" id="GO:0004222">
    <property type="term" value="F:metalloendopeptidase activity"/>
    <property type="evidence" value="ECO:0007669"/>
    <property type="project" value="TreeGrafter"/>
</dbReference>
<evidence type="ECO:0000256" key="7">
    <source>
        <dbReference type="ARBA" id="ARBA00023049"/>
    </source>
</evidence>